<dbReference type="Pfam" id="PF00096">
    <property type="entry name" value="zf-C2H2"/>
    <property type="match status" value="4"/>
</dbReference>
<dbReference type="AlphaFoldDB" id="A0AAJ6Z2E4"/>
<dbReference type="GO" id="GO:0000981">
    <property type="term" value="F:DNA-binding transcription factor activity, RNA polymerase II-specific"/>
    <property type="evidence" value="ECO:0007669"/>
    <property type="project" value="TreeGrafter"/>
</dbReference>
<accession>A0AAJ6Z2E4</accession>
<dbReference type="InterPro" id="IPR013087">
    <property type="entry name" value="Znf_C2H2_type"/>
</dbReference>
<feature type="domain" description="C2H2-type" evidence="6">
    <location>
        <begin position="123"/>
        <end position="150"/>
    </location>
</feature>
<organism evidence="8">
    <name type="scientific">Papilio xuthus</name>
    <name type="common">Asian swallowtail butterfly</name>
    <dbReference type="NCBI Taxonomy" id="66420"/>
    <lineage>
        <taxon>Eukaryota</taxon>
        <taxon>Metazoa</taxon>
        <taxon>Ecdysozoa</taxon>
        <taxon>Arthropoda</taxon>
        <taxon>Hexapoda</taxon>
        <taxon>Insecta</taxon>
        <taxon>Pterygota</taxon>
        <taxon>Neoptera</taxon>
        <taxon>Endopterygota</taxon>
        <taxon>Lepidoptera</taxon>
        <taxon>Glossata</taxon>
        <taxon>Ditrysia</taxon>
        <taxon>Papilionoidea</taxon>
        <taxon>Papilionidae</taxon>
        <taxon>Papilioninae</taxon>
        <taxon>Papilio</taxon>
    </lineage>
</organism>
<dbReference type="Gene3D" id="3.30.160.60">
    <property type="entry name" value="Classic Zinc Finger"/>
    <property type="match status" value="5"/>
</dbReference>
<dbReference type="RefSeq" id="XP_013163834.1">
    <property type="nucleotide sequence ID" value="XM_013308380.1"/>
</dbReference>
<evidence type="ECO:0000256" key="2">
    <source>
        <dbReference type="ARBA" id="ARBA00022737"/>
    </source>
</evidence>
<evidence type="ECO:0000259" key="6">
    <source>
        <dbReference type="PROSITE" id="PS50157"/>
    </source>
</evidence>
<dbReference type="GeneID" id="106115041"/>
<name>A0AAJ6Z2E4_PAPXU</name>
<dbReference type="Proteomes" id="UP000694872">
    <property type="component" value="Unplaced"/>
</dbReference>
<sequence>MTVAERKNAASLLHLTTARPFTHMGSTLKCFYCKKYYSDLSDLLEHTLTHPVEAKDTILKKYIMNGKRMVLVDISILKCRLCWKRYTDINSIRQHLVIEHDKKFSIGANGLTEYNLSIENGNLTCHICKNTFHEFVHLKSHMYTHTGRVVCEACGVNFINRYHLSLHMDTHIKKKLTCKSCDKEFSKYGQLKYHRAIIHKTKNKRKKTCEYCTDSFKEHHTKMLHLKIVHGIVKSFPCLVCNTNFDTRRALTEHTTKYHTEKYKCETCSKCFEIASKLRYHMRVHTNSKEFICAYCNNGYMLKASLIKHMKRLHSFYYSVPKIM</sequence>
<keyword evidence="3 5" id="KW-0863">Zinc-finger</keyword>
<dbReference type="RefSeq" id="XP_013163827.1">
    <property type="nucleotide sequence ID" value="XM_013308373.1"/>
</dbReference>
<dbReference type="InterPro" id="IPR036236">
    <property type="entry name" value="Znf_C2H2_sf"/>
</dbReference>
<feature type="domain" description="C2H2-type" evidence="6">
    <location>
        <begin position="149"/>
        <end position="176"/>
    </location>
</feature>
<reference evidence="7 8" key="1">
    <citation type="submission" date="2025-04" db="UniProtKB">
        <authorList>
            <consortium name="RefSeq"/>
        </authorList>
    </citation>
    <scope>IDENTIFICATION</scope>
</reference>
<keyword evidence="2" id="KW-0677">Repeat</keyword>
<dbReference type="GO" id="GO:0008270">
    <property type="term" value="F:zinc ion binding"/>
    <property type="evidence" value="ECO:0007669"/>
    <property type="project" value="UniProtKB-KW"/>
</dbReference>
<feature type="domain" description="C2H2-type" evidence="6">
    <location>
        <begin position="236"/>
        <end position="264"/>
    </location>
</feature>
<feature type="domain" description="C2H2-type" evidence="6">
    <location>
        <begin position="176"/>
        <end position="204"/>
    </location>
</feature>
<evidence type="ECO:0000313" key="8">
    <source>
        <dbReference type="RefSeq" id="XP_013163834.1"/>
    </source>
</evidence>
<dbReference type="SUPFAM" id="SSF57667">
    <property type="entry name" value="beta-beta-alpha zinc fingers"/>
    <property type="match status" value="2"/>
</dbReference>
<dbReference type="PROSITE" id="PS00028">
    <property type="entry name" value="ZINC_FINGER_C2H2_1"/>
    <property type="match status" value="8"/>
</dbReference>
<proteinExistence type="predicted"/>
<evidence type="ECO:0000256" key="1">
    <source>
        <dbReference type="ARBA" id="ARBA00022723"/>
    </source>
</evidence>
<dbReference type="KEGG" id="pxu:106115041"/>
<protein>
    <submittedName>
        <fullName evidence="7 8">Zinc finger protein 678-like</fullName>
    </submittedName>
</protein>
<evidence type="ECO:0000256" key="3">
    <source>
        <dbReference type="ARBA" id="ARBA00022771"/>
    </source>
</evidence>
<keyword evidence="1" id="KW-0479">Metal-binding</keyword>
<feature type="domain" description="C2H2-type" evidence="6">
    <location>
        <begin position="263"/>
        <end position="290"/>
    </location>
</feature>
<dbReference type="GO" id="GO:0005634">
    <property type="term" value="C:nucleus"/>
    <property type="evidence" value="ECO:0007669"/>
    <property type="project" value="UniProtKB-SubCell"/>
</dbReference>
<dbReference type="PROSITE" id="PS50157">
    <property type="entry name" value="ZINC_FINGER_C2H2_2"/>
    <property type="match status" value="7"/>
</dbReference>
<dbReference type="PANTHER" id="PTHR24381">
    <property type="entry name" value="ZINC FINGER PROTEIN"/>
    <property type="match status" value="1"/>
</dbReference>
<dbReference type="SMART" id="SM00355">
    <property type="entry name" value="ZnF_C2H2"/>
    <property type="match status" value="9"/>
</dbReference>
<gene>
    <name evidence="7 8" type="primary">LOC106115041</name>
</gene>
<dbReference type="FunFam" id="3.30.160.60:FF:000446">
    <property type="entry name" value="Zinc finger protein"/>
    <property type="match status" value="1"/>
</dbReference>
<dbReference type="PANTHER" id="PTHR24381:SF445">
    <property type="entry name" value="GASTRULA ZINC FINGER PROTEIN XLCGF28.1-LIKE-RELATED"/>
    <property type="match status" value="1"/>
</dbReference>
<evidence type="ECO:0000256" key="5">
    <source>
        <dbReference type="PROSITE-ProRule" id="PRU00042"/>
    </source>
</evidence>
<keyword evidence="4" id="KW-0862">Zinc</keyword>
<feature type="domain" description="C2H2-type" evidence="6">
    <location>
        <begin position="28"/>
        <end position="55"/>
    </location>
</feature>
<evidence type="ECO:0000256" key="4">
    <source>
        <dbReference type="ARBA" id="ARBA00022833"/>
    </source>
</evidence>
<dbReference type="GO" id="GO:0000977">
    <property type="term" value="F:RNA polymerase II transcription regulatory region sequence-specific DNA binding"/>
    <property type="evidence" value="ECO:0007669"/>
    <property type="project" value="TreeGrafter"/>
</dbReference>
<feature type="domain" description="C2H2-type" evidence="6">
    <location>
        <begin position="291"/>
        <end position="315"/>
    </location>
</feature>
<evidence type="ECO:0000313" key="7">
    <source>
        <dbReference type="RefSeq" id="XP_013163827.1"/>
    </source>
</evidence>